<dbReference type="EMBL" id="KV892451">
    <property type="protein sequence ID" value="OON20772.1"/>
    <property type="molecule type" value="Genomic_DNA"/>
</dbReference>
<evidence type="ECO:0000256" key="2">
    <source>
        <dbReference type="SAM" id="MobiDB-lite"/>
    </source>
</evidence>
<sequence>MAERHSLSHDSSMQHVACDPQEDLDLDDGDDVRKTLTTLSAWKSGSILGGGGGAAAASDGKDLSKLQKDVLVAVSNTERVEALRQASELELARANLVNKNLHQTCERQQKLLGDTSDELKTTKERYEATFNEVINNWREAKRKWTERESELLQEISYLTQTTKLLQDDLYNVQTRLANSEQEHNELVNTTKRLREELDTVSKEKLQITDMLNVNLNKQLEDTTILEKYQKLCTKYQLKDSQLEKLHSILPRVVEGAVTKAVETVHSVAKSQLSKANGRLEMAEQRLEQQMKRLRELELANHYLKERLAQNEPNDIQPTLRPDAQSSPVRYESVVQVCPAERISCKAVGSEDNEQIKLLAERWREEQKWLGAELERIASKLEQTIQAFEVKPEKMTVTNRVRERPKSSTTIRAPSTSLEETNLKRKSGPILRQNIRRVEKKPNKLENIADGRNKLETLISKISDALESKSPQPIASSLHLREDLEAMKCENQRLRKRLVQLKSQSSLTEAKKSQSSSCQPAPRSPRSGEGCCHVVAKSRTSSMQALESRCFQACREAERWRRKWKEQQVELQIQRERLQTLQVNQKADQKLRQEFLHSVCQLVQQASRHIDRVVQKHLSSLKKGDVQLTKMSASPCHMLPDPTKRRKKAYIPSAMDPTVSSLQTPSKKSDVRFDPTGDGQSIHSKELSNSSEKWADRLLPGSQDGQNGFEVYAHTNCNNVGQLSSSLAPVSPNHYTEVVTPQSTSRGCRPVELHAWSEIHQALAEEFINELPSDTVTKHADDVPSEDDRSIIDSVATTSDRFESDESSEVRNGSSFRQHSEDNEQTLLGDSVPKVRSRSTSAYSGVSVGNDQNDLNRWNDLRAAVRYELGRVVANVLEQAKQITELHLQITNPSVGPLETRSRILSAKHIDQPLEWTPASGESNCRDAQLFQQLAHATRMRDTSPPLGRDPLISPEAIQITVPPTLITPSMEPTVLASPEVMSAPHLVTTSPPCQMSACNTPPSTHPLVPPLLNRELRVKRPEPPKVVEEVKWKVAGAVSQPAPTKTVRPATRRPSGPVQQIAKKDVVESTHSEKLNPRTSADCLSAPTSCVPNCLPSIVRYAVCDKPNGKTEPATIKDMLREQANTRSSQLAHSTLLAKPKSVHTHSCVLPPLRNSASHSFTTTPIRTVVGRYFQVKSDIITGVEDNDVVSKSVKYVTVFSAQYNDNYPTKHQRSTAYRCEPIAPFGRTLKSSIRSAPGSSSSFEKKSSSEQKRQTVRRPGPSNKRVQSNESVTKFHSSSENFVKKASSGTDACRVVRVTTESADGVHANENNSGGFPRSSPSHIGFDSFYGCDYTIPQDNCCCGTACCIIDPFD</sequence>
<feature type="compositionally biased region" description="Polar residues" evidence="2">
    <location>
        <begin position="502"/>
        <end position="518"/>
    </location>
</feature>
<proteinExistence type="predicted"/>
<reference evidence="3 4" key="1">
    <citation type="submission" date="2015-03" db="EMBL/GenBank/DDBJ databases">
        <title>Draft genome of the nematode, Opisthorchis viverrini.</title>
        <authorList>
            <person name="Mitreva M."/>
        </authorList>
    </citation>
    <scope>NUCLEOTIDE SEQUENCE [LARGE SCALE GENOMIC DNA]</scope>
    <source>
        <strain evidence="3">Khon Kaen</strain>
    </source>
</reference>
<gene>
    <name evidence="3" type="ORF">X801_03343</name>
</gene>
<name>A0A1S8X230_OPIVI</name>
<evidence type="ECO:0000313" key="4">
    <source>
        <dbReference type="Proteomes" id="UP000243686"/>
    </source>
</evidence>
<feature type="region of interest" description="Disordered" evidence="2">
    <location>
        <begin position="1231"/>
        <end position="1272"/>
    </location>
</feature>
<feature type="region of interest" description="Disordered" evidence="2">
    <location>
        <begin position="502"/>
        <end position="529"/>
    </location>
</feature>
<feature type="compositionally biased region" description="Basic and acidic residues" evidence="2">
    <location>
        <begin position="775"/>
        <end position="790"/>
    </location>
</feature>
<feature type="compositionally biased region" description="Basic and acidic residues" evidence="2">
    <location>
        <begin position="1062"/>
        <end position="1073"/>
    </location>
</feature>
<dbReference type="Proteomes" id="UP000243686">
    <property type="component" value="Unassembled WGS sequence"/>
</dbReference>
<accession>A0A1S8X230</accession>
<organism evidence="3 4">
    <name type="scientific">Opisthorchis viverrini</name>
    <name type="common">Southeast Asian liver fluke</name>
    <dbReference type="NCBI Taxonomy" id="6198"/>
    <lineage>
        <taxon>Eukaryota</taxon>
        <taxon>Metazoa</taxon>
        <taxon>Spiralia</taxon>
        <taxon>Lophotrochozoa</taxon>
        <taxon>Platyhelminthes</taxon>
        <taxon>Trematoda</taxon>
        <taxon>Digenea</taxon>
        <taxon>Opisthorchiida</taxon>
        <taxon>Opisthorchiata</taxon>
        <taxon>Opisthorchiidae</taxon>
        <taxon>Opisthorchis</taxon>
    </lineage>
</organism>
<feature type="compositionally biased region" description="Polar residues" evidence="2">
    <location>
        <begin position="837"/>
        <end position="847"/>
    </location>
</feature>
<feature type="coiled-coil region" evidence="1">
    <location>
        <begin position="134"/>
        <end position="203"/>
    </location>
</feature>
<feature type="region of interest" description="Disordered" evidence="2">
    <location>
        <begin position="1041"/>
        <end position="1073"/>
    </location>
</feature>
<feature type="compositionally biased region" description="Low complexity" evidence="2">
    <location>
        <begin position="1232"/>
        <end position="1243"/>
    </location>
</feature>
<feature type="compositionally biased region" description="Polar residues" evidence="2">
    <location>
        <begin position="677"/>
        <end position="691"/>
    </location>
</feature>
<feature type="region of interest" description="Disordered" evidence="2">
    <location>
        <begin position="650"/>
        <end position="691"/>
    </location>
</feature>
<protein>
    <submittedName>
        <fullName evidence="3">Uncharacterized protein</fullName>
    </submittedName>
</protein>
<evidence type="ECO:0000256" key="1">
    <source>
        <dbReference type="SAM" id="Coils"/>
    </source>
</evidence>
<feature type="region of interest" description="Disordered" evidence="2">
    <location>
        <begin position="775"/>
        <end position="847"/>
    </location>
</feature>
<feature type="coiled-coil region" evidence="1">
    <location>
        <begin position="265"/>
        <end position="306"/>
    </location>
</feature>
<evidence type="ECO:0000313" key="3">
    <source>
        <dbReference type="EMBL" id="OON20772.1"/>
    </source>
</evidence>
<feature type="compositionally biased region" description="Basic and acidic residues" evidence="2">
    <location>
        <begin position="1244"/>
        <end position="1254"/>
    </location>
</feature>
<keyword evidence="4" id="KW-1185">Reference proteome</keyword>
<keyword evidence="1" id="KW-0175">Coiled coil</keyword>